<dbReference type="PANTHER" id="PTHR11669">
    <property type="entry name" value="REPLICATION FACTOR C / DNA POLYMERASE III GAMMA-TAU SUBUNIT"/>
    <property type="match status" value="1"/>
</dbReference>
<dbReference type="GO" id="GO:0031391">
    <property type="term" value="C:Elg1 RFC-like complex"/>
    <property type="evidence" value="ECO:0007669"/>
    <property type="project" value="EnsemblFungi"/>
</dbReference>
<dbReference type="OMA" id="LKADIMH"/>
<keyword evidence="3" id="KW-1185">Reference proteome</keyword>
<keyword evidence="1" id="KW-0235">DNA replication</keyword>
<evidence type="ECO:0008006" key="4">
    <source>
        <dbReference type="Google" id="ProtNLM"/>
    </source>
</evidence>
<dbReference type="GO" id="GO:0005663">
    <property type="term" value="C:DNA replication factor C complex"/>
    <property type="evidence" value="ECO:0007669"/>
    <property type="project" value="EnsemblFungi"/>
</dbReference>
<reference evidence="3" key="2">
    <citation type="submission" date="2015-07" db="EMBL/GenBank/DDBJ databases">
        <title>Contrasting host-pathogen interactions and genome evolution in two generalist and specialist microsporidian pathogens of mosquitoes.</title>
        <authorList>
            <consortium name="The Broad Institute Genomics Platform"/>
            <consortium name="The Broad Institute Genome Sequencing Center for Infectious Disease"/>
            <person name="Cuomo C.A."/>
            <person name="Sanscrainte N.D."/>
            <person name="Goldberg J.M."/>
            <person name="Heiman D."/>
            <person name="Young S."/>
            <person name="Zeng Q."/>
            <person name="Becnel J.J."/>
            <person name="Birren B.W."/>
        </authorList>
    </citation>
    <scope>NUCLEOTIDE SEQUENCE [LARGE SCALE GENOMIC DNA]</scope>
    <source>
        <strain evidence="3">USNM 41457</strain>
    </source>
</reference>
<dbReference type="GO" id="GO:0007062">
    <property type="term" value="P:sister chromatid cohesion"/>
    <property type="evidence" value="ECO:0007669"/>
    <property type="project" value="EnsemblFungi"/>
</dbReference>
<dbReference type="Gene3D" id="3.40.50.300">
    <property type="entry name" value="P-loop containing nucleotide triphosphate hydrolases"/>
    <property type="match status" value="1"/>
</dbReference>
<protein>
    <recommendedName>
        <fullName evidence="4">AAA+ ATPase domain-containing protein</fullName>
    </recommendedName>
</protein>
<dbReference type="SUPFAM" id="SSF48019">
    <property type="entry name" value="post-AAA+ oligomerization domain-like"/>
    <property type="match status" value="1"/>
</dbReference>
<dbReference type="FunCoup" id="J9DHR4">
    <property type="interactions" value="193"/>
</dbReference>
<dbReference type="OrthoDB" id="761538at2759"/>
<dbReference type="STRING" id="1003232.J9DHR4"/>
<evidence type="ECO:0000313" key="2">
    <source>
        <dbReference type="EMBL" id="EJW02155.1"/>
    </source>
</evidence>
<name>J9DHR4_EDHAE</name>
<dbReference type="PANTHER" id="PTHR11669:SF1">
    <property type="entry name" value="REPLICATION FACTOR C SUBUNIT 3"/>
    <property type="match status" value="1"/>
</dbReference>
<accession>J9DHR4</accession>
<dbReference type="GO" id="GO:0003689">
    <property type="term" value="F:DNA clamp loader activity"/>
    <property type="evidence" value="ECO:0007669"/>
    <property type="project" value="EnsemblFungi"/>
</dbReference>
<evidence type="ECO:0000256" key="1">
    <source>
        <dbReference type="ARBA" id="ARBA00022705"/>
    </source>
</evidence>
<reference evidence="2 3" key="1">
    <citation type="submission" date="2011-08" db="EMBL/GenBank/DDBJ databases">
        <authorList>
            <person name="Liu Z.J."/>
            <person name="Shi F.L."/>
            <person name="Lu J.Q."/>
            <person name="Li M."/>
            <person name="Wang Z.L."/>
        </authorList>
    </citation>
    <scope>NUCLEOTIDE SEQUENCE [LARGE SCALE GENOMIC DNA]</scope>
    <source>
        <strain evidence="2 3">USNM 41457</strain>
    </source>
</reference>
<dbReference type="VEuPathDB" id="MicrosporidiaDB:EDEG_03399"/>
<dbReference type="InterPro" id="IPR050238">
    <property type="entry name" value="DNA_Rep/Repair_Clamp_Loader"/>
</dbReference>
<sequence>MLWVEKYRPKSFDETKYHTNLVEILKSYSLKSVPHLLVHGGPGHGKKTLIQNFINNIHQREIKTSVKLSKIQGASSEIEISYLESEELIEITPGDYGYQDKLVIQGLIKSLAQTKPIIQMMMKDSKKDIRFIVINDADELSKDAQAALRRTVERYSTNFRLIMICEEMNTIIEPLRSRCLLIRVPGFSELEIEDFLKDILIREQSTIDHKTMLDIIKAARGSMRKALCLAENFALFAQSDDNKRSKRLKAAENPYIFLEYEKIINSIVFDIKKNPGSNTIYSIRKDLYTLISGCIPPKMILRAMIKRLIAESRTFESVRKICEYGSLYDERMKMGSKEIIHLEAFVVSVMSIYY</sequence>
<dbReference type="GO" id="GO:0006281">
    <property type="term" value="P:DNA repair"/>
    <property type="evidence" value="ECO:0007669"/>
    <property type="project" value="TreeGrafter"/>
</dbReference>
<dbReference type="GO" id="GO:0003677">
    <property type="term" value="F:DNA binding"/>
    <property type="evidence" value="ECO:0007669"/>
    <property type="project" value="InterPro"/>
</dbReference>
<dbReference type="SUPFAM" id="SSF52540">
    <property type="entry name" value="P-loop containing nucleoside triphosphate hydrolases"/>
    <property type="match status" value="1"/>
</dbReference>
<evidence type="ECO:0000313" key="3">
    <source>
        <dbReference type="Proteomes" id="UP000003163"/>
    </source>
</evidence>
<dbReference type="Gene3D" id="1.10.8.60">
    <property type="match status" value="1"/>
</dbReference>
<dbReference type="InterPro" id="IPR027417">
    <property type="entry name" value="P-loop_NTPase"/>
</dbReference>
<dbReference type="InParanoid" id="J9DHR4"/>
<gene>
    <name evidence="2" type="ORF">EDEG_03399</name>
</gene>
<dbReference type="GO" id="GO:0031390">
    <property type="term" value="C:Ctf18 RFC-like complex"/>
    <property type="evidence" value="ECO:0007669"/>
    <property type="project" value="EnsemblFungi"/>
</dbReference>
<dbReference type="EMBL" id="AFBI03000086">
    <property type="protein sequence ID" value="EJW02155.1"/>
    <property type="molecule type" value="Genomic_DNA"/>
</dbReference>
<dbReference type="InterPro" id="IPR008921">
    <property type="entry name" value="DNA_pol3_clamp-load_cplx_C"/>
</dbReference>
<organism evidence="2 3">
    <name type="scientific">Edhazardia aedis (strain USNM 41457)</name>
    <name type="common">Microsporidian parasite</name>
    <dbReference type="NCBI Taxonomy" id="1003232"/>
    <lineage>
        <taxon>Eukaryota</taxon>
        <taxon>Fungi</taxon>
        <taxon>Fungi incertae sedis</taxon>
        <taxon>Microsporidia</taxon>
        <taxon>Edhazardia</taxon>
    </lineage>
</organism>
<dbReference type="Pfam" id="PF22534">
    <property type="entry name" value="RFC_C"/>
    <property type="match status" value="1"/>
</dbReference>
<dbReference type="GO" id="GO:0031389">
    <property type="term" value="C:Rad17 RFC-like complex"/>
    <property type="evidence" value="ECO:0007669"/>
    <property type="project" value="EnsemblFungi"/>
</dbReference>
<dbReference type="Gene3D" id="1.20.272.10">
    <property type="match status" value="1"/>
</dbReference>
<dbReference type="Proteomes" id="UP000003163">
    <property type="component" value="Unassembled WGS sequence"/>
</dbReference>
<dbReference type="Pfam" id="PF13177">
    <property type="entry name" value="DNA_pol3_delta2"/>
    <property type="match status" value="1"/>
</dbReference>
<dbReference type="AlphaFoldDB" id="J9DHR4"/>
<dbReference type="HOGENOM" id="CLU_042324_5_0_1"/>
<proteinExistence type="predicted"/>
<dbReference type="GO" id="GO:0006272">
    <property type="term" value="P:leading strand elongation"/>
    <property type="evidence" value="ECO:0007669"/>
    <property type="project" value="EnsemblFungi"/>
</dbReference>
<comment type="caution">
    <text evidence="2">The sequence shown here is derived from an EMBL/GenBank/DDBJ whole genome shotgun (WGS) entry which is preliminary data.</text>
</comment>